<dbReference type="RefSeq" id="WP_008635508.1">
    <property type="nucleotide sequence ID" value="NZ_AFXZ01000009.1"/>
</dbReference>
<dbReference type="eggNOG" id="ENOG5033GQ7">
    <property type="taxonomic scope" value="Bacteria"/>
</dbReference>
<dbReference type="OrthoDB" id="1095019at2"/>
<reference evidence="1 2" key="1">
    <citation type="journal article" date="2008" name="Int. J. Syst. Evol. Microbiol.">
        <title>Bizionia argentinensis sp. nov., isolated from surface marine water in Antarctica.</title>
        <authorList>
            <person name="Bercovich A."/>
            <person name="Vazquez S.C."/>
            <person name="Yankilevich P."/>
            <person name="Coria S.H."/>
            <person name="Foti M."/>
            <person name="Hernandez E."/>
            <person name="Vidal A."/>
            <person name="Ruberto L."/>
            <person name="Melo C."/>
            <person name="Marenssi S."/>
            <person name="Criscuolo M."/>
            <person name="Memoli M."/>
            <person name="Arguelles M."/>
            <person name="Mac Cormack W.P."/>
        </authorList>
    </citation>
    <scope>NUCLEOTIDE SEQUENCE [LARGE SCALE GENOMIC DNA]</scope>
    <source>
        <strain evidence="1 2">JUB59</strain>
    </source>
</reference>
<proteinExistence type="predicted"/>
<accession>G2EBB0</accession>
<protein>
    <recommendedName>
        <fullName evidence="3">Oxidase</fullName>
    </recommendedName>
</protein>
<dbReference type="Proteomes" id="UP000003730">
    <property type="component" value="Unassembled WGS sequence"/>
</dbReference>
<dbReference type="EMBL" id="AFXZ01000009">
    <property type="protein sequence ID" value="EGV44345.1"/>
    <property type="molecule type" value="Genomic_DNA"/>
</dbReference>
<sequence length="113" mass="12727">MSKDIGIQVIDNTDQGEVLDLKIDTLRDANNKIVSGLVVGNTLEQNKAFILIAQPNDFKDHPTLGVGFEDNLLGEDLLEYRHKIREHFAMDGLKVTQLDLYDLTGIKIEAQYE</sequence>
<evidence type="ECO:0000313" key="1">
    <source>
        <dbReference type="EMBL" id="EGV44345.1"/>
    </source>
</evidence>
<evidence type="ECO:0008006" key="3">
    <source>
        <dbReference type="Google" id="ProtNLM"/>
    </source>
</evidence>
<dbReference type="AlphaFoldDB" id="G2EBB0"/>
<organism evidence="1 2">
    <name type="scientific">Bizionia argentinensis JUB59</name>
    <dbReference type="NCBI Taxonomy" id="1046627"/>
    <lineage>
        <taxon>Bacteria</taxon>
        <taxon>Pseudomonadati</taxon>
        <taxon>Bacteroidota</taxon>
        <taxon>Flavobacteriia</taxon>
        <taxon>Flavobacteriales</taxon>
        <taxon>Flavobacteriaceae</taxon>
        <taxon>Bizionia</taxon>
    </lineage>
</organism>
<keyword evidence="2" id="KW-1185">Reference proteome</keyword>
<comment type="caution">
    <text evidence="1">The sequence shown here is derived from an EMBL/GenBank/DDBJ whole genome shotgun (WGS) entry which is preliminary data.</text>
</comment>
<gene>
    <name evidence="1" type="ORF">BZARG_793</name>
</gene>
<dbReference type="STRING" id="1046627.BZARG_793"/>
<evidence type="ECO:0000313" key="2">
    <source>
        <dbReference type="Proteomes" id="UP000003730"/>
    </source>
</evidence>
<name>G2EBB0_9FLAO</name>